<organism evidence="3 4">
    <name type="scientific">Astrephomene gubernaculifera</name>
    <dbReference type="NCBI Taxonomy" id="47775"/>
    <lineage>
        <taxon>Eukaryota</taxon>
        <taxon>Viridiplantae</taxon>
        <taxon>Chlorophyta</taxon>
        <taxon>core chlorophytes</taxon>
        <taxon>Chlorophyceae</taxon>
        <taxon>CS clade</taxon>
        <taxon>Chlamydomonadales</taxon>
        <taxon>Astrephomenaceae</taxon>
        <taxon>Astrephomene</taxon>
    </lineage>
</organism>
<feature type="non-terminal residue" evidence="3">
    <location>
        <position position="137"/>
    </location>
</feature>
<dbReference type="Proteomes" id="UP001054857">
    <property type="component" value="Unassembled WGS sequence"/>
</dbReference>
<feature type="coiled-coil region" evidence="1">
    <location>
        <begin position="103"/>
        <end position="130"/>
    </location>
</feature>
<protein>
    <recommendedName>
        <fullName evidence="5">RING-type E3 ubiquitin transferase</fullName>
    </recommendedName>
</protein>
<feature type="transmembrane region" description="Helical" evidence="2">
    <location>
        <begin position="80"/>
        <end position="102"/>
    </location>
</feature>
<evidence type="ECO:0000256" key="2">
    <source>
        <dbReference type="SAM" id="Phobius"/>
    </source>
</evidence>
<evidence type="ECO:0008006" key="5">
    <source>
        <dbReference type="Google" id="ProtNLM"/>
    </source>
</evidence>
<gene>
    <name evidence="3" type="ORF">Agub_g1917</name>
</gene>
<dbReference type="PANTHER" id="PTHR47568">
    <property type="match status" value="1"/>
</dbReference>
<keyword evidence="2" id="KW-0472">Membrane</keyword>
<dbReference type="PANTHER" id="PTHR47568:SF2">
    <property type="entry name" value="E3 UBIQUITIN-PROTEIN LIGASE SP1-RELATED"/>
    <property type="match status" value="1"/>
</dbReference>
<evidence type="ECO:0000313" key="3">
    <source>
        <dbReference type="EMBL" id="GFR41244.1"/>
    </source>
</evidence>
<keyword evidence="2" id="KW-1133">Transmembrane helix</keyword>
<reference evidence="3 4" key="1">
    <citation type="journal article" date="2021" name="Sci. Rep.">
        <title>Genome sequencing of the multicellular alga Astrephomene provides insights into convergent evolution of germ-soma differentiation.</title>
        <authorList>
            <person name="Yamashita S."/>
            <person name="Yamamoto K."/>
            <person name="Matsuzaki R."/>
            <person name="Suzuki S."/>
            <person name="Yamaguchi H."/>
            <person name="Hirooka S."/>
            <person name="Minakuchi Y."/>
            <person name="Miyagishima S."/>
            <person name="Kawachi M."/>
            <person name="Toyoda A."/>
            <person name="Nozaki H."/>
        </authorList>
    </citation>
    <scope>NUCLEOTIDE SEQUENCE [LARGE SCALE GENOMIC DNA]</scope>
    <source>
        <strain evidence="3 4">NIES-4017</strain>
    </source>
</reference>
<comment type="caution">
    <text evidence="3">The sequence shown here is derived from an EMBL/GenBank/DDBJ whole genome shotgun (WGS) entry which is preliminary data.</text>
</comment>
<dbReference type="InterPro" id="IPR044231">
    <property type="entry name" value="SP1/SPL1"/>
</dbReference>
<keyword evidence="1" id="KW-0175">Coiled coil</keyword>
<dbReference type="GO" id="GO:0016567">
    <property type="term" value="P:protein ubiquitination"/>
    <property type="evidence" value="ECO:0007669"/>
    <property type="project" value="InterPro"/>
</dbReference>
<dbReference type="GO" id="GO:0004842">
    <property type="term" value="F:ubiquitin-protein transferase activity"/>
    <property type="evidence" value="ECO:0007669"/>
    <property type="project" value="InterPro"/>
</dbReference>
<keyword evidence="2" id="KW-0812">Transmembrane</keyword>
<accession>A0AAD3DHC7</accession>
<feature type="non-terminal residue" evidence="3">
    <location>
        <position position="1"/>
    </location>
</feature>
<sequence length="137" mass="14353">SGRPAPPSASSTAAGAVAAAVTAAGAELLGQAAAAASDAAVRVLPYTLRMPASGHPFVVTTRTLPQLKAAMERSKQMYQAFAWGFGVLGAVLVARKVALQFWRAREQRRLKHLMEEAESARRRRKAQRAAAAAAEGG</sequence>
<name>A0AAD3DHC7_9CHLO</name>
<evidence type="ECO:0000256" key="1">
    <source>
        <dbReference type="SAM" id="Coils"/>
    </source>
</evidence>
<proteinExistence type="predicted"/>
<dbReference type="EMBL" id="BMAR01000001">
    <property type="protein sequence ID" value="GFR41244.1"/>
    <property type="molecule type" value="Genomic_DNA"/>
</dbReference>
<evidence type="ECO:0000313" key="4">
    <source>
        <dbReference type="Proteomes" id="UP001054857"/>
    </source>
</evidence>
<dbReference type="AlphaFoldDB" id="A0AAD3DHC7"/>
<keyword evidence="4" id="KW-1185">Reference proteome</keyword>